<dbReference type="InterPro" id="IPR043128">
    <property type="entry name" value="Rev_trsase/Diguanyl_cyclase"/>
</dbReference>
<keyword evidence="1" id="KW-1015">Disulfide bond</keyword>
<dbReference type="FunFam" id="3.30.70.270:FF:000020">
    <property type="entry name" value="Transposon Tf2-6 polyprotein-like Protein"/>
    <property type="match status" value="1"/>
</dbReference>
<dbReference type="PANTHER" id="PTHR33064">
    <property type="entry name" value="POL PROTEIN"/>
    <property type="match status" value="1"/>
</dbReference>
<dbReference type="InterPro" id="IPR041577">
    <property type="entry name" value="RT_RNaseH_2"/>
</dbReference>
<dbReference type="PROSITE" id="PS50878">
    <property type="entry name" value="RT_POL"/>
    <property type="match status" value="1"/>
</dbReference>
<dbReference type="FunFam" id="2.10.25.160:FF:000001">
    <property type="entry name" value="Granulin precursor"/>
    <property type="match status" value="1"/>
</dbReference>
<dbReference type="Pfam" id="PF17919">
    <property type="entry name" value="RT_RNaseH_2"/>
    <property type="match status" value="1"/>
</dbReference>
<dbReference type="Gene3D" id="3.30.70.270">
    <property type="match status" value="2"/>
</dbReference>
<dbReference type="PROSITE" id="PS00799">
    <property type="entry name" value="GRANULINS"/>
    <property type="match status" value="2"/>
</dbReference>
<dbReference type="PANTHER" id="PTHR33064:SF29">
    <property type="entry name" value="PEPTIDASE A2 DOMAIN-CONTAINING PROTEIN-RELATED"/>
    <property type="match status" value="1"/>
</dbReference>
<dbReference type="InterPro" id="IPR051320">
    <property type="entry name" value="Viral_Replic_Matur_Polypro"/>
</dbReference>
<evidence type="ECO:0000256" key="1">
    <source>
        <dbReference type="ARBA" id="ARBA00023157"/>
    </source>
</evidence>
<dbReference type="Proteomes" id="UP000735302">
    <property type="component" value="Unassembled WGS sequence"/>
</dbReference>
<dbReference type="EMBL" id="BLXT01008186">
    <property type="protein sequence ID" value="GFO46514.1"/>
    <property type="molecule type" value="Genomic_DNA"/>
</dbReference>
<name>A0AAV4DR76_9GAST</name>
<protein>
    <submittedName>
        <fullName evidence="3">Cg6459 pa</fullName>
    </submittedName>
</protein>
<organism evidence="3 4">
    <name type="scientific">Plakobranchus ocellatus</name>
    <dbReference type="NCBI Taxonomy" id="259542"/>
    <lineage>
        <taxon>Eukaryota</taxon>
        <taxon>Metazoa</taxon>
        <taxon>Spiralia</taxon>
        <taxon>Lophotrochozoa</taxon>
        <taxon>Mollusca</taxon>
        <taxon>Gastropoda</taxon>
        <taxon>Heterobranchia</taxon>
        <taxon>Euthyneura</taxon>
        <taxon>Panpulmonata</taxon>
        <taxon>Sacoglossa</taxon>
        <taxon>Placobranchoidea</taxon>
        <taxon>Plakobranchidae</taxon>
        <taxon>Plakobranchus</taxon>
    </lineage>
</organism>
<dbReference type="CDD" id="cd01647">
    <property type="entry name" value="RT_LTR"/>
    <property type="match status" value="1"/>
</dbReference>
<evidence type="ECO:0000313" key="4">
    <source>
        <dbReference type="Proteomes" id="UP000735302"/>
    </source>
</evidence>
<reference evidence="3 4" key="1">
    <citation type="journal article" date="2021" name="Elife">
        <title>Chloroplast acquisition without the gene transfer in kleptoplastic sea slugs, Plakobranchus ocellatus.</title>
        <authorList>
            <person name="Maeda T."/>
            <person name="Takahashi S."/>
            <person name="Yoshida T."/>
            <person name="Shimamura S."/>
            <person name="Takaki Y."/>
            <person name="Nagai Y."/>
            <person name="Toyoda A."/>
            <person name="Suzuki Y."/>
            <person name="Arimoto A."/>
            <person name="Ishii H."/>
            <person name="Satoh N."/>
            <person name="Nishiyama T."/>
            <person name="Hasebe M."/>
            <person name="Maruyama T."/>
            <person name="Minagawa J."/>
            <person name="Obokata J."/>
            <person name="Shigenobu S."/>
        </authorList>
    </citation>
    <scope>NUCLEOTIDE SEQUENCE [LARGE SCALE GENOMIC DNA]</scope>
</reference>
<dbReference type="SUPFAM" id="SSF57277">
    <property type="entry name" value="Granulin repeat"/>
    <property type="match status" value="2"/>
</dbReference>
<sequence>MTSPADIFQGMEKDQYFSKIDLSKGYWQILVRKEDIPKMAFVTMDCHYKFLRMPFGMMNSEATLISAVKKLLCGMDNVVDYIDDLLIHTETWEAHVKTRRELFKRLQEANFTARPVKCLLGSRTVDFLGHSLGRSAIGLQDENIEKVRNAPRPKTKREVRAFLGLAGYYKEFVPNFAAISTPLSDLLRKGQPNIVNWGDSQERAYNSLRVAVTSKPVLQLPHVNKRFILRTDAADRRLGVALMQENEGTLFPAVCCSDGVHCCPAGYTCDVGAGTCNKGSDRLTWLTKLPSKSSPVQTAVTCDDQSECPSGNTCCLNQQGGYSCCPLPSAVCCSDRLHCCPAGYTCDVGAGTCNKGSDRLTWLTKLPSKSSPVQTAVTCDAQSECPSGNTCCLNQQGGYSCCPLPSVTLVTLVLVHAIKAVTD</sequence>
<dbReference type="Gene3D" id="2.10.25.160">
    <property type="entry name" value="Granulin"/>
    <property type="match status" value="3"/>
</dbReference>
<comment type="caution">
    <text evidence="3">The sequence shown here is derived from an EMBL/GenBank/DDBJ whole genome shotgun (WGS) entry which is preliminary data.</text>
</comment>
<dbReference type="SMART" id="SM00277">
    <property type="entry name" value="GRAN"/>
    <property type="match status" value="2"/>
</dbReference>
<dbReference type="InterPro" id="IPR000477">
    <property type="entry name" value="RT_dom"/>
</dbReference>
<dbReference type="Gene3D" id="3.10.10.10">
    <property type="entry name" value="HIV Type 1 Reverse Transcriptase, subunit A, domain 1"/>
    <property type="match status" value="1"/>
</dbReference>
<evidence type="ECO:0000313" key="3">
    <source>
        <dbReference type="EMBL" id="GFO46514.1"/>
    </source>
</evidence>
<dbReference type="InterPro" id="IPR000118">
    <property type="entry name" value="Granulin"/>
</dbReference>
<proteinExistence type="predicted"/>
<accession>A0AAV4DR76</accession>
<dbReference type="InterPro" id="IPR037277">
    <property type="entry name" value="Granulin_sf"/>
</dbReference>
<dbReference type="Pfam" id="PF00078">
    <property type="entry name" value="RVT_1"/>
    <property type="match status" value="1"/>
</dbReference>
<evidence type="ECO:0000259" key="2">
    <source>
        <dbReference type="PROSITE" id="PS50878"/>
    </source>
</evidence>
<feature type="domain" description="Reverse transcriptase" evidence="2">
    <location>
        <begin position="1"/>
        <end position="132"/>
    </location>
</feature>
<gene>
    <name evidence="3" type="ORF">PoB_007301900</name>
</gene>
<dbReference type="AlphaFoldDB" id="A0AAV4DR76"/>
<keyword evidence="4" id="KW-1185">Reference proteome</keyword>
<dbReference type="Pfam" id="PF00396">
    <property type="entry name" value="Granulin"/>
    <property type="match status" value="1"/>
</dbReference>
<dbReference type="InterPro" id="IPR043502">
    <property type="entry name" value="DNA/RNA_pol_sf"/>
</dbReference>
<dbReference type="SUPFAM" id="SSF56672">
    <property type="entry name" value="DNA/RNA polymerases"/>
    <property type="match status" value="1"/>
</dbReference>